<dbReference type="AlphaFoldDB" id="A0A3S3NEU7"/>
<keyword evidence="2" id="KW-1185">Reference proteome</keyword>
<accession>A0A3S3NEU7</accession>
<gene>
    <name evidence="1" type="ORF">CKAN_02292300</name>
</gene>
<protein>
    <submittedName>
        <fullName evidence="1">Uncharacterized protein</fullName>
    </submittedName>
</protein>
<proteinExistence type="predicted"/>
<organism evidence="1 2">
    <name type="scientific">Cinnamomum micranthum f. kanehirae</name>
    <dbReference type="NCBI Taxonomy" id="337451"/>
    <lineage>
        <taxon>Eukaryota</taxon>
        <taxon>Viridiplantae</taxon>
        <taxon>Streptophyta</taxon>
        <taxon>Embryophyta</taxon>
        <taxon>Tracheophyta</taxon>
        <taxon>Spermatophyta</taxon>
        <taxon>Magnoliopsida</taxon>
        <taxon>Magnoliidae</taxon>
        <taxon>Laurales</taxon>
        <taxon>Lauraceae</taxon>
        <taxon>Cinnamomum</taxon>
    </lineage>
</organism>
<name>A0A3S3NEU7_9MAGN</name>
<evidence type="ECO:0000313" key="2">
    <source>
        <dbReference type="Proteomes" id="UP000283530"/>
    </source>
</evidence>
<reference evidence="1 2" key="1">
    <citation type="journal article" date="2019" name="Nat. Plants">
        <title>Stout camphor tree genome fills gaps in understanding of flowering plant genome evolution.</title>
        <authorList>
            <person name="Chaw S.M."/>
            <person name="Liu Y.C."/>
            <person name="Wu Y.W."/>
            <person name="Wang H.Y."/>
            <person name="Lin C.I."/>
            <person name="Wu C.S."/>
            <person name="Ke H.M."/>
            <person name="Chang L.Y."/>
            <person name="Hsu C.Y."/>
            <person name="Yang H.T."/>
            <person name="Sudianto E."/>
            <person name="Hsu M.H."/>
            <person name="Wu K.P."/>
            <person name="Wang L.N."/>
            <person name="Leebens-Mack J.H."/>
            <person name="Tsai I.J."/>
        </authorList>
    </citation>
    <scope>NUCLEOTIDE SEQUENCE [LARGE SCALE GENOMIC DNA]</scope>
    <source>
        <strain evidence="2">cv. Chaw 1501</strain>
        <tissue evidence="1">Young leaves</tissue>
    </source>
</reference>
<dbReference type="Proteomes" id="UP000283530">
    <property type="component" value="Unassembled WGS sequence"/>
</dbReference>
<sequence length="65" mass="7669">MIYREQQANHYHLRKRMLTPQATSFMSKIEIQDTSLDRSLKVSKSSRMLLCLFVTSSKYRASIGW</sequence>
<dbReference type="EMBL" id="QPKB01000010">
    <property type="protein sequence ID" value="RWR93659.1"/>
    <property type="molecule type" value="Genomic_DNA"/>
</dbReference>
<comment type="caution">
    <text evidence="1">The sequence shown here is derived from an EMBL/GenBank/DDBJ whole genome shotgun (WGS) entry which is preliminary data.</text>
</comment>
<evidence type="ECO:0000313" key="1">
    <source>
        <dbReference type="EMBL" id="RWR93659.1"/>
    </source>
</evidence>